<evidence type="ECO:0000256" key="6">
    <source>
        <dbReference type="SAM" id="MobiDB-lite"/>
    </source>
</evidence>
<dbReference type="OrthoDB" id="361039at2759"/>
<evidence type="ECO:0000313" key="9">
    <source>
        <dbReference type="Proteomes" id="UP000023152"/>
    </source>
</evidence>
<dbReference type="Gene3D" id="1.10.20.10">
    <property type="entry name" value="Histone, subunit A"/>
    <property type="match status" value="1"/>
</dbReference>
<accession>X6P492</accession>
<feature type="domain" description="TATA box binding protein associated factor (TAF) histone-like fold" evidence="7">
    <location>
        <begin position="30"/>
        <end position="97"/>
    </location>
</feature>
<dbReference type="SMART" id="SM00803">
    <property type="entry name" value="TAF"/>
    <property type="match status" value="1"/>
</dbReference>
<dbReference type="PANTHER" id="PTHR10221:SF9">
    <property type="entry name" value="TRANSCRIPTION INITIATION FACTOR TFIID SUBUNIT 6"/>
    <property type="match status" value="1"/>
</dbReference>
<feature type="region of interest" description="Disordered" evidence="6">
    <location>
        <begin position="111"/>
        <end position="145"/>
    </location>
</feature>
<dbReference type="Pfam" id="PF02969">
    <property type="entry name" value="TAF"/>
    <property type="match status" value="1"/>
</dbReference>
<keyword evidence="4" id="KW-0804">Transcription</keyword>
<name>X6P492_RETFI</name>
<reference evidence="8 9" key="1">
    <citation type="journal article" date="2013" name="Curr. Biol.">
        <title>The Genome of the Foraminiferan Reticulomyxa filosa.</title>
        <authorList>
            <person name="Glockner G."/>
            <person name="Hulsmann N."/>
            <person name="Schleicher M."/>
            <person name="Noegel A.A."/>
            <person name="Eichinger L."/>
            <person name="Gallinger C."/>
            <person name="Pawlowski J."/>
            <person name="Sierra R."/>
            <person name="Euteneuer U."/>
            <person name="Pillet L."/>
            <person name="Moustafa A."/>
            <person name="Platzer M."/>
            <person name="Groth M."/>
            <person name="Szafranski K."/>
            <person name="Schliwa M."/>
        </authorList>
    </citation>
    <scope>NUCLEOTIDE SEQUENCE [LARGE SCALE GENOMIC DNA]</scope>
</reference>
<feature type="non-terminal residue" evidence="8">
    <location>
        <position position="259"/>
    </location>
</feature>
<dbReference type="GO" id="GO:0005669">
    <property type="term" value="C:transcription factor TFIID complex"/>
    <property type="evidence" value="ECO:0007669"/>
    <property type="project" value="InterPro"/>
</dbReference>
<dbReference type="GO" id="GO:0046982">
    <property type="term" value="F:protein heterodimerization activity"/>
    <property type="evidence" value="ECO:0007669"/>
    <property type="project" value="InterPro"/>
</dbReference>
<keyword evidence="9" id="KW-1185">Reference proteome</keyword>
<comment type="similarity">
    <text evidence="2">Belongs to the TAF6 family.</text>
</comment>
<dbReference type="GO" id="GO:0051123">
    <property type="term" value="P:RNA polymerase II preinitiation complex assembly"/>
    <property type="evidence" value="ECO:0007669"/>
    <property type="project" value="TreeGrafter"/>
</dbReference>
<proteinExistence type="inferred from homology"/>
<evidence type="ECO:0000256" key="3">
    <source>
        <dbReference type="ARBA" id="ARBA00023015"/>
    </source>
</evidence>
<organism evidence="8 9">
    <name type="scientific">Reticulomyxa filosa</name>
    <dbReference type="NCBI Taxonomy" id="46433"/>
    <lineage>
        <taxon>Eukaryota</taxon>
        <taxon>Sar</taxon>
        <taxon>Rhizaria</taxon>
        <taxon>Retaria</taxon>
        <taxon>Foraminifera</taxon>
        <taxon>Monothalamids</taxon>
        <taxon>Reticulomyxidae</taxon>
        <taxon>Reticulomyxa</taxon>
    </lineage>
</organism>
<dbReference type="InterPro" id="IPR037796">
    <property type="entry name" value="TAF6"/>
</dbReference>
<dbReference type="CDD" id="cd22931">
    <property type="entry name" value="HFD_TAF6"/>
    <property type="match status" value="1"/>
</dbReference>
<evidence type="ECO:0000256" key="5">
    <source>
        <dbReference type="ARBA" id="ARBA00023242"/>
    </source>
</evidence>
<dbReference type="GO" id="GO:0000124">
    <property type="term" value="C:SAGA complex"/>
    <property type="evidence" value="ECO:0007669"/>
    <property type="project" value="InterPro"/>
</dbReference>
<dbReference type="Proteomes" id="UP000023152">
    <property type="component" value="Unassembled WGS sequence"/>
</dbReference>
<keyword evidence="3" id="KW-0805">Transcription regulation</keyword>
<evidence type="ECO:0000259" key="7">
    <source>
        <dbReference type="SMART" id="SM00803"/>
    </source>
</evidence>
<dbReference type="InterPro" id="IPR009072">
    <property type="entry name" value="Histone-fold"/>
</dbReference>
<dbReference type="PANTHER" id="PTHR10221">
    <property type="entry name" value="TRANSCRIPTION INITIATION FACTOR TFIID SUBUNIT 6"/>
    <property type="match status" value="1"/>
</dbReference>
<dbReference type="GO" id="GO:0016251">
    <property type="term" value="F:RNA polymerase II general transcription initiation factor activity"/>
    <property type="evidence" value="ECO:0007669"/>
    <property type="project" value="InterPro"/>
</dbReference>
<dbReference type="GO" id="GO:0003713">
    <property type="term" value="F:transcription coactivator activity"/>
    <property type="evidence" value="ECO:0007669"/>
    <property type="project" value="TreeGrafter"/>
</dbReference>
<keyword evidence="5" id="KW-0539">Nucleus</keyword>
<dbReference type="InterPro" id="IPR004823">
    <property type="entry name" value="TAF_TATA-bd_Histone-like_dom"/>
</dbReference>
<dbReference type="AlphaFoldDB" id="X6P492"/>
<comment type="subcellular location">
    <subcellularLocation>
        <location evidence="1">Nucleus</location>
    </subcellularLocation>
</comment>
<evidence type="ECO:0000256" key="4">
    <source>
        <dbReference type="ARBA" id="ARBA00023163"/>
    </source>
</evidence>
<dbReference type="EMBL" id="ASPP01004231">
    <property type="protein sequence ID" value="ETO32402.1"/>
    <property type="molecule type" value="Genomic_DNA"/>
</dbReference>
<feature type="non-terminal residue" evidence="8">
    <location>
        <position position="1"/>
    </location>
</feature>
<evidence type="ECO:0000313" key="8">
    <source>
        <dbReference type="EMBL" id="ETO32402.1"/>
    </source>
</evidence>
<dbReference type="GO" id="GO:0046695">
    <property type="term" value="C:SLIK (SAGA-like) complex"/>
    <property type="evidence" value="ECO:0007669"/>
    <property type="project" value="InterPro"/>
</dbReference>
<gene>
    <name evidence="8" type="ORF">RFI_04715</name>
</gene>
<evidence type="ECO:0000256" key="2">
    <source>
        <dbReference type="ARBA" id="ARBA00007688"/>
    </source>
</evidence>
<sequence length="259" mass="29356">LQNILKNCRKKRETGSFVCKNKVIFWIMATLSFTHFVQTIANEVGIHSLSSDLVDYIEQDVRITARQLVSDSKKFAYHCLRGSKLLGCDINNALEMRNSPPMVGCHEATFMPTQERASGGSKKSEGGANGEDEQKSASAKSGKKGKILMKRDKRVTLSSLKKQVPLKPADISISIRWLMIDGVIPKSYVNAPERKDIRQMKDSIKAKKMKRDTISMHRGELYSNDIRLKKIIAHRISKEQQMLYEVLCNAMYQCDRSTL</sequence>
<protein>
    <recommendedName>
        <fullName evidence="7">TATA box binding protein associated factor (TAF) histone-like fold domain-containing protein</fullName>
    </recommendedName>
</protein>
<evidence type="ECO:0000256" key="1">
    <source>
        <dbReference type="ARBA" id="ARBA00004123"/>
    </source>
</evidence>
<comment type="caution">
    <text evidence="8">The sequence shown here is derived from an EMBL/GenBank/DDBJ whole genome shotgun (WGS) entry which is preliminary data.</text>
</comment>